<dbReference type="Proteomes" id="UP000094455">
    <property type="component" value="Unassembled WGS sequence"/>
</dbReference>
<gene>
    <name evidence="1" type="ORF">PICMEDRAFT_169111</name>
</gene>
<dbReference type="RefSeq" id="XP_019016382.1">
    <property type="nucleotide sequence ID" value="XM_019161392.1"/>
</dbReference>
<sequence>MKHREVLDVPIKNVMLGEKIQTLEIFSNLEAHPVLSCQISFSTFPTVAWRPSVSTSPELVYLPLLLSYFAKYHVLAQKDVSTFRGRSTSRSFFSCFRIFSLFLLHMQARVGTPKTEI</sequence>
<evidence type="ECO:0000313" key="1">
    <source>
        <dbReference type="EMBL" id="ODQ45269.1"/>
    </source>
</evidence>
<dbReference type="EMBL" id="KV454005">
    <property type="protein sequence ID" value="ODQ45269.1"/>
    <property type="molecule type" value="Genomic_DNA"/>
</dbReference>
<dbReference type="GeneID" id="30178079"/>
<protein>
    <submittedName>
        <fullName evidence="1">Uncharacterized protein</fullName>
    </submittedName>
</protein>
<organism evidence="1 2">
    <name type="scientific">Pichia membranifaciens NRRL Y-2026</name>
    <dbReference type="NCBI Taxonomy" id="763406"/>
    <lineage>
        <taxon>Eukaryota</taxon>
        <taxon>Fungi</taxon>
        <taxon>Dikarya</taxon>
        <taxon>Ascomycota</taxon>
        <taxon>Saccharomycotina</taxon>
        <taxon>Pichiomycetes</taxon>
        <taxon>Pichiales</taxon>
        <taxon>Pichiaceae</taxon>
        <taxon>Pichia</taxon>
    </lineage>
</organism>
<keyword evidence="2" id="KW-1185">Reference proteome</keyword>
<evidence type="ECO:0000313" key="2">
    <source>
        <dbReference type="Proteomes" id="UP000094455"/>
    </source>
</evidence>
<reference evidence="1 2" key="1">
    <citation type="journal article" date="2016" name="Proc. Natl. Acad. Sci. U.S.A.">
        <title>Comparative genomics of biotechnologically important yeasts.</title>
        <authorList>
            <person name="Riley R."/>
            <person name="Haridas S."/>
            <person name="Wolfe K.H."/>
            <person name="Lopes M.R."/>
            <person name="Hittinger C.T."/>
            <person name="Goeker M."/>
            <person name="Salamov A.A."/>
            <person name="Wisecaver J.H."/>
            <person name="Long T.M."/>
            <person name="Calvey C.H."/>
            <person name="Aerts A.L."/>
            <person name="Barry K.W."/>
            <person name="Choi C."/>
            <person name="Clum A."/>
            <person name="Coughlan A.Y."/>
            <person name="Deshpande S."/>
            <person name="Douglass A.P."/>
            <person name="Hanson S.J."/>
            <person name="Klenk H.-P."/>
            <person name="LaButti K.M."/>
            <person name="Lapidus A."/>
            <person name="Lindquist E.A."/>
            <person name="Lipzen A.M."/>
            <person name="Meier-Kolthoff J.P."/>
            <person name="Ohm R.A."/>
            <person name="Otillar R.P."/>
            <person name="Pangilinan J.L."/>
            <person name="Peng Y."/>
            <person name="Rokas A."/>
            <person name="Rosa C.A."/>
            <person name="Scheuner C."/>
            <person name="Sibirny A.A."/>
            <person name="Slot J.C."/>
            <person name="Stielow J.B."/>
            <person name="Sun H."/>
            <person name="Kurtzman C.P."/>
            <person name="Blackwell M."/>
            <person name="Grigoriev I.V."/>
            <person name="Jeffries T.W."/>
        </authorList>
    </citation>
    <scope>NUCLEOTIDE SEQUENCE [LARGE SCALE GENOMIC DNA]</scope>
    <source>
        <strain evidence="1 2">NRRL Y-2026</strain>
    </source>
</reference>
<name>A0A1E3NGM8_9ASCO</name>
<proteinExistence type="predicted"/>
<dbReference type="AlphaFoldDB" id="A0A1E3NGM8"/>
<accession>A0A1E3NGM8</accession>